<dbReference type="PROSITE" id="PS00758">
    <property type="entry name" value="ARGE_DAPE_CPG2_1"/>
    <property type="match status" value="1"/>
</dbReference>
<keyword evidence="5 8" id="KW-0378">Hydrolase</keyword>
<comment type="subunit">
    <text evidence="3">Homodimer.</text>
</comment>
<dbReference type="RefSeq" id="WP_311424478.1">
    <property type="nucleotide sequence ID" value="NZ_JAVREH010000035.1"/>
</dbReference>
<dbReference type="SUPFAM" id="SSF55031">
    <property type="entry name" value="Bacterial exopeptidase dimerisation domain"/>
    <property type="match status" value="1"/>
</dbReference>
<gene>
    <name evidence="8" type="ORF">RM423_18260</name>
</gene>
<dbReference type="InterPro" id="IPR010158">
    <property type="entry name" value="Amidase_Cbmase"/>
</dbReference>
<dbReference type="GO" id="GO:0016787">
    <property type="term" value="F:hydrolase activity"/>
    <property type="evidence" value="ECO:0007669"/>
    <property type="project" value="UniProtKB-KW"/>
</dbReference>
<dbReference type="Pfam" id="PF01546">
    <property type="entry name" value="Peptidase_M20"/>
    <property type="match status" value="1"/>
</dbReference>
<dbReference type="EMBL" id="JAVREH010000035">
    <property type="protein sequence ID" value="MDT0263331.1"/>
    <property type="molecule type" value="Genomic_DNA"/>
</dbReference>
<dbReference type="PANTHER" id="PTHR32494">
    <property type="entry name" value="ALLANTOATE DEIMINASE-RELATED"/>
    <property type="match status" value="1"/>
</dbReference>
<evidence type="ECO:0000256" key="2">
    <source>
        <dbReference type="ARBA" id="ARBA00006153"/>
    </source>
</evidence>
<sequence>MSMLDSWVDEVGLIGGNGSAVNRFAWTPELLAACEWLVERLRELGLNAEIDAAGNVIGRWDVDGADAGTAVLIGSHLDTVPDGGRFDGALGVLSGLEAIRRLKAEGFGPCRPLWIAAFNDEEGARFGTSMFGSTAFVGDDLTALRDRVGVDGVPLAEAMRQRGFDFDEVPRAKGIDGVGCYLELHIEQGPRMEAQSLDTAVVTAIVGIGGYRVTLRGQTNHAGTTPMGERRDALTGASRVVLALRDAALASGDVTANVGRIEVRPGGTNVIPGEAVFFVDIRTANPNIFPTLGNLVRDTVRTAATAEGLTAEIAVTYEHQPVPMDSELQELLGREMEAQGLAWASLSSGAGHDAQVLAPHVPTGMLFVPSQAGISHAPEEFTPPGQREPGVSVLTSVLKTLLLSENAAVGAIAC</sequence>
<keyword evidence="6" id="KW-0464">Manganese</keyword>
<dbReference type="NCBIfam" id="TIGR01879">
    <property type="entry name" value="hydantase"/>
    <property type="match status" value="1"/>
</dbReference>
<keyword evidence="4" id="KW-0479">Metal-binding</keyword>
<dbReference type="CDD" id="cd03884">
    <property type="entry name" value="M20_bAS"/>
    <property type="match status" value="1"/>
</dbReference>
<protein>
    <submittedName>
        <fullName evidence="8">Zn-dependent hydrolase</fullName>
    </submittedName>
</protein>
<evidence type="ECO:0000313" key="9">
    <source>
        <dbReference type="Proteomes" id="UP001183176"/>
    </source>
</evidence>
<evidence type="ECO:0000256" key="3">
    <source>
        <dbReference type="ARBA" id="ARBA00011738"/>
    </source>
</evidence>
<evidence type="ECO:0000256" key="5">
    <source>
        <dbReference type="ARBA" id="ARBA00022801"/>
    </source>
</evidence>
<dbReference type="Pfam" id="PF07687">
    <property type="entry name" value="M20_dimer"/>
    <property type="match status" value="1"/>
</dbReference>
<dbReference type="InterPro" id="IPR011650">
    <property type="entry name" value="Peptidase_M20_dimer"/>
</dbReference>
<dbReference type="PANTHER" id="PTHR32494:SF19">
    <property type="entry name" value="ALLANTOATE DEIMINASE-RELATED"/>
    <property type="match status" value="1"/>
</dbReference>
<comment type="cofactor">
    <cofactor evidence="1">
        <name>Mn(2+)</name>
        <dbReference type="ChEBI" id="CHEBI:29035"/>
    </cofactor>
</comment>
<dbReference type="Gene3D" id="3.30.70.360">
    <property type="match status" value="1"/>
</dbReference>
<comment type="similarity">
    <text evidence="2">Belongs to the peptidase M20 family.</text>
</comment>
<name>A0ABU2JF07_9ACTN</name>
<keyword evidence="9" id="KW-1185">Reference proteome</keyword>
<dbReference type="InterPro" id="IPR002933">
    <property type="entry name" value="Peptidase_M20"/>
</dbReference>
<proteinExistence type="inferred from homology"/>
<dbReference type="Proteomes" id="UP001183176">
    <property type="component" value="Unassembled WGS sequence"/>
</dbReference>
<reference evidence="9" key="1">
    <citation type="submission" date="2023-07" db="EMBL/GenBank/DDBJ databases">
        <title>30 novel species of actinomycetes from the DSMZ collection.</title>
        <authorList>
            <person name="Nouioui I."/>
        </authorList>
    </citation>
    <scope>NUCLEOTIDE SEQUENCE [LARGE SCALE GENOMIC DNA]</scope>
    <source>
        <strain evidence="9">DSM 44399</strain>
    </source>
</reference>
<evidence type="ECO:0000256" key="4">
    <source>
        <dbReference type="ARBA" id="ARBA00022723"/>
    </source>
</evidence>
<feature type="domain" description="Peptidase M20 dimerisation" evidence="7">
    <location>
        <begin position="205"/>
        <end position="301"/>
    </location>
</feature>
<organism evidence="8 9">
    <name type="scientific">Jatrophihabitans lederbergiae</name>
    <dbReference type="NCBI Taxonomy" id="3075547"/>
    <lineage>
        <taxon>Bacteria</taxon>
        <taxon>Bacillati</taxon>
        <taxon>Actinomycetota</taxon>
        <taxon>Actinomycetes</taxon>
        <taxon>Jatrophihabitantales</taxon>
        <taxon>Jatrophihabitantaceae</taxon>
        <taxon>Jatrophihabitans</taxon>
    </lineage>
</organism>
<dbReference type="Gene3D" id="3.40.630.10">
    <property type="entry name" value="Zn peptidases"/>
    <property type="match status" value="1"/>
</dbReference>
<dbReference type="InterPro" id="IPR036264">
    <property type="entry name" value="Bact_exopeptidase_dim_dom"/>
</dbReference>
<evidence type="ECO:0000313" key="8">
    <source>
        <dbReference type="EMBL" id="MDT0263331.1"/>
    </source>
</evidence>
<evidence type="ECO:0000256" key="1">
    <source>
        <dbReference type="ARBA" id="ARBA00001936"/>
    </source>
</evidence>
<evidence type="ECO:0000256" key="6">
    <source>
        <dbReference type="ARBA" id="ARBA00023211"/>
    </source>
</evidence>
<dbReference type="InterPro" id="IPR001261">
    <property type="entry name" value="ArgE/DapE_CS"/>
</dbReference>
<accession>A0ABU2JF07</accession>
<dbReference type="PIRSF" id="PIRSF001235">
    <property type="entry name" value="Amidase_carbamoylase"/>
    <property type="match status" value="1"/>
</dbReference>
<comment type="caution">
    <text evidence="8">The sequence shown here is derived from an EMBL/GenBank/DDBJ whole genome shotgun (WGS) entry which is preliminary data.</text>
</comment>
<evidence type="ECO:0000259" key="7">
    <source>
        <dbReference type="Pfam" id="PF07687"/>
    </source>
</evidence>
<dbReference type="SUPFAM" id="SSF53187">
    <property type="entry name" value="Zn-dependent exopeptidases"/>
    <property type="match status" value="1"/>
</dbReference>